<reference evidence="1 2" key="1">
    <citation type="submission" date="2018-06" db="EMBL/GenBank/DDBJ databases">
        <authorList>
            <consortium name="Pathogen Informatics"/>
            <person name="Doyle S."/>
        </authorList>
    </citation>
    <scope>NUCLEOTIDE SEQUENCE [LARGE SCALE GENOMIC DNA]</scope>
    <source>
        <strain evidence="1 2">NCTC12872</strain>
    </source>
</reference>
<dbReference type="Proteomes" id="UP000255417">
    <property type="component" value="Unassembled WGS sequence"/>
</dbReference>
<organism evidence="1 2">
    <name type="scientific">Phocoenobacter uteri</name>
    <dbReference type="NCBI Taxonomy" id="146806"/>
    <lineage>
        <taxon>Bacteria</taxon>
        <taxon>Pseudomonadati</taxon>
        <taxon>Pseudomonadota</taxon>
        <taxon>Gammaproteobacteria</taxon>
        <taxon>Pasteurellales</taxon>
        <taxon>Pasteurellaceae</taxon>
        <taxon>Phocoenobacter</taxon>
    </lineage>
</organism>
<name>A0A379CBF7_9PAST</name>
<dbReference type="EMBL" id="UGTA01000001">
    <property type="protein sequence ID" value="SUB59468.1"/>
    <property type="molecule type" value="Genomic_DNA"/>
</dbReference>
<proteinExistence type="predicted"/>
<sequence>MLLLVSILVVIFIAKDNLIRTEKITQNYYHQYLKRKFNLMKTRHQDKNTLCQFYKKEEIKINISGQIFALFCKKKTIFKIKPTTKKYISFNNIHQYLDIASYQNSIIYIQSLADLPKTSRSNPSIVIAMNPIDGKLTRNFYGILITNYFFDITGKKFYGKLYSSYDNQREERNLSYNKTVIKNIQKKYALWRYIPHSQHLLHEKE</sequence>
<gene>
    <name evidence="1" type="ORF">NCTC12872_01453</name>
</gene>
<accession>A0A379CBF7</accession>
<dbReference type="InterPro" id="IPR022543">
    <property type="entry name" value="DUF2572"/>
</dbReference>
<dbReference type="AlphaFoldDB" id="A0A379CBF7"/>
<evidence type="ECO:0000313" key="1">
    <source>
        <dbReference type="EMBL" id="SUB59468.1"/>
    </source>
</evidence>
<evidence type="ECO:0000313" key="2">
    <source>
        <dbReference type="Proteomes" id="UP000255417"/>
    </source>
</evidence>
<protein>
    <submittedName>
        <fullName evidence="1">Protein of uncharacterized function (DUF2572)</fullName>
    </submittedName>
</protein>
<dbReference type="Pfam" id="PF10833">
    <property type="entry name" value="DUF2572"/>
    <property type="match status" value="1"/>
</dbReference>
<keyword evidence="2" id="KW-1185">Reference proteome</keyword>